<comment type="caution">
    <text evidence="2">The sequence shown here is derived from an EMBL/GenBank/DDBJ whole genome shotgun (WGS) entry which is preliminary data.</text>
</comment>
<reference evidence="2 3" key="1">
    <citation type="submission" date="2019-07" db="EMBL/GenBank/DDBJ databases">
        <title>Novel species isolated from glacier.</title>
        <authorList>
            <person name="Liu Q."/>
            <person name="Xin Y.-H."/>
        </authorList>
    </citation>
    <scope>NUCLEOTIDE SEQUENCE [LARGE SCALE GENOMIC DNA]</scope>
    <source>
        <strain evidence="2 3">LB1R16</strain>
    </source>
</reference>
<feature type="transmembrane region" description="Helical" evidence="1">
    <location>
        <begin position="97"/>
        <end position="114"/>
    </location>
</feature>
<keyword evidence="1" id="KW-1133">Transmembrane helix</keyword>
<proteinExistence type="predicted"/>
<gene>
    <name evidence="2" type="ORF">FMM06_09770</name>
</gene>
<dbReference type="OrthoDB" id="7478200at2"/>
<protein>
    <recommendedName>
        <fullName evidence="4">DUF1761 domain-containing protein</fullName>
    </recommendedName>
</protein>
<name>A0A552U730_9SPHN</name>
<keyword evidence="1" id="KW-0812">Transmembrane</keyword>
<evidence type="ECO:0000313" key="3">
    <source>
        <dbReference type="Proteomes" id="UP000317894"/>
    </source>
</evidence>
<evidence type="ECO:0000256" key="1">
    <source>
        <dbReference type="SAM" id="Phobius"/>
    </source>
</evidence>
<keyword evidence="1" id="KW-0472">Membrane</keyword>
<dbReference type="EMBL" id="VJWA01000002">
    <property type="protein sequence ID" value="TRW14018.1"/>
    <property type="molecule type" value="Genomic_DNA"/>
</dbReference>
<keyword evidence="3" id="KW-1185">Reference proteome</keyword>
<dbReference type="Proteomes" id="UP000317894">
    <property type="component" value="Unassembled WGS sequence"/>
</dbReference>
<feature type="transmembrane region" description="Helical" evidence="1">
    <location>
        <begin position="148"/>
        <end position="171"/>
    </location>
</feature>
<accession>A0A552U730</accession>
<evidence type="ECO:0000313" key="2">
    <source>
        <dbReference type="EMBL" id="TRW14018.1"/>
    </source>
</evidence>
<dbReference type="AlphaFoldDB" id="A0A552U730"/>
<feature type="transmembrane region" description="Helical" evidence="1">
    <location>
        <begin position="121"/>
        <end position="142"/>
    </location>
</feature>
<organism evidence="2 3">
    <name type="scientific">Glacieibacterium frigidum</name>
    <dbReference type="NCBI Taxonomy" id="2593303"/>
    <lineage>
        <taxon>Bacteria</taxon>
        <taxon>Pseudomonadati</taxon>
        <taxon>Pseudomonadota</taxon>
        <taxon>Alphaproteobacteria</taxon>
        <taxon>Sphingomonadales</taxon>
        <taxon>Sphingosinicellaceae</taxon>
        <taxon>Glacieibacterium</taxon>
    </lineage>
</organism>
<sequence>MMRMILGWVLAAVAMFLVGFGFYATPLSETAVSKASDATGAQIQAALRGLPRDGFYAIPNPLTAADAAGMLTGPTAFVHVRLAGRPVFDPMTLAKGFAHYLLVAALLGAVLGGVQRGARSGVAFGMAGVAVLFIHFGGPIWWSYNWQTAAFFAVADFTSLAVGGLVMTWWLRRRA</sequence>
<evidence type="ECO:0008006" key="4">
    <source>
        <dbReference type="Google" id="ProtNLM"/>
    </source>
</evidence>
<dbReference type="RefSeq" id="WP_144237224.1">
    <property type="nucleotide sequence ID" value="NZ_VJWA01000002.1"/>
</dbReference>